<organism evidence="1">
    <name type="scientific">Euplotes harpa</name>
    <dbReference type="NCBI Taxonomy" id="151035"/>
    <lineage>
        <taxon>Eukaryota</taxon>
        <taxon>Sar</taxon>
        <taxon>Alveolata</taxon>
        <taxon>Ciliophora</taxon>
        <taxon>Intramacronucleata</taxon>
        <taxon>Spirotrichea</taxon>
        <taxon>Hypotrichia</taxon>
        <taxon>Euplotida</taxon>
        <taxon>Euplotidae</taxon>
        <taxon>Euplotes</taxon>
    </lineage>
</organism>
<gene>
    <name evidence="1" type="ORF">EHAR0213_LOCUS7606</name>
</gene>
<name>A0A7S3N6A8_9SPIT</name>
<accession>A0A7S3N6A8</accession>
<proteinExistence type="predicted"/>
<protein>
    <submittedName>
        <fullName evidence="1">Uncharacterized protein</fullName>
    </submittedName>
</protein>
<reference evidence="1" key="1">
    <citation type="submission" date="2021-01" db="EMBL/GenBank/DDBJ databases">
        <authorList>
            <person name="Corre E."/>
            <person name="Pelletier E."/>
            <person name="Niang G."/>
            <person name="Scheremetjew M."/>
            <person name="Finn R."/>
            <person name="Kale V."/>
            <person name="Holt S."/>
            <person name="Cochrane G."/>
            <person name="Meng A."/>
            <person name="Brown T."/>
            <person name="Cohen L."/>
        </authorList>
    </citation>
    <scope>NUCLEOTIDE SEQUENCE</scope>
    <source>
        <strain evidence="1">FSP1.4</strain>
    </source>
</reference>
<evidence type="ECO:0000313" key="1">
    <source>
        <dbReference type="EMBL" id="CAE0348695.1"/>
    </source>
</evidence>
<dbReference type="AlphaFoldDB" id="A0A7S3N6A8"/>
<sequence>MQNGDHKRITDEVNHMHNQTGEITHIIEKVYERIQSDSCTEEDKQLLIDFLYRLRDAFYTNLHKNRQNPTTYPDDEKAKREILEEENKYDMFGKLTSLLWSNNLKPSYELHQEFAGSAVQKACKLSDIKVFRKYISYFDEEDYDKLK</sequence>
<dbReference type="EMBL" id="HBII01017908">
    <property type="protein sequence ID" value="CAE0348695.1"/>
    <property type="molecule type" value="Transcribed_RNA"/>
</dbReference>